<feature type="transmembrane region" description="Helical" evidence="1">
    <location>
        <begin position="45"/>
        <end position="64"/>
    </location>
</feature>
<feature type="transmembrane region" description="Helical" evidence="1">
    <location>
        <begin position="118"/>
        <end position="141"/>
    </location>
</feature>
<keyword evidence="1" id="KW-0812">Transmembrane</keyword>
<feature type="transmembrane region" description="Helical" evidence="1">
    <location>
        <begin position="92"/>
        <end position="112"/>
    </location>
</feature>
<gene>
    <name evidence="2" type="ORF">P9B03_02685</name>
</gene>
<keyword evidence="1" id="KW-0472">Membrane</keyword>
<evidence type="ECO:0000313" key="3">
    <source>
        <dbReference type="Proteomes" id="UP001344888"/>
    </source>
</evidence>
<dbReference type="EMBL" id="JARSFG010000003">
    <property type="protein sequence ID" value="MEC1177379.1"/>
    <property type="molecule type" value="Genomic_DNA"/>
</dbReference>
<dbReference type="AlphaFoldDB" id="A0AAW9NFR4"/>
<proteinExistence type="predicted"/>
<keyword evidence="1" id="KW-1133">Transmembrane helix</keyword>
<sequence>MKKQTLFLKAALLILALPVLALCLIGFPMLVMNMTKNGWELASVMYGIVALLYGTALAYFMALYQALKLLNFIDDHSAFSYDSVIALKKIKWSAFTITGLYVISMPLLYIVAEYDDAPGIILIGLVLGATALVVGVFAAVLQQLLTNAIDMKNENDLTI</sequence>
<dbReference type="RefSeq" id="WP_326121696.1">
    <property type="nucleotide sequence ID" value="NZ_JARSFG010000003.1"/>
</dbReference>
<comment type="caution">
    <text evidence="2">The sequence shown here is derived from an EMBL/GenBank/DDBJ whole genome shotgun (WGS) entry which is preliminary data.</text>
</comment>
<protein>
    <submittedName>
        <fullName evidence="2">DUF2975 domain-containing protein</fullName>
    </submittedName>
</protein>
<accession>A0AAW9NFR4</accession>
<keyword evidence="3" id="KW-1185">Reference proteome</keyword>
<dbReference type="InterPro" id="IPR021354">
    <property type="entry name" value="DUF2975"/>
</dbReference>
<name>A0AAW9NFR4_9BACL</name>
<dbReference type="Proteomes" id="UP001344888">
    <property type="component" value="Unassembled WGS sequence"/>
</dbReference>
<reference evidence="2 3" key="1">
    <citation type="submission" date="2023-03" db="EMBL/GenBank/DDBJ databases">
        <title>Bacillus Genome Sequencing.</title>
        <authorList>
            <person name="Dunlap C."/>
        </authorList>
    </citation>
    <scope>NUCLEOTIDE SEQUENCE [LARGE SCALE GENOMIC DNA]</scope>
    <source>
        <strain evidence="2 3">B-59205</strain>
    </source>
</reference>
<evidence type="ECO:0000313" key="2">
    <source>
        <dbReference type="EMBL" id="MEC1177379.1"/>
    </source>
</evidence>
<evidence type="ECO:0000256" key="1">
    <source>
        <dbReference type="SAM" id="Phobius"/>
    </source>
</evidence>
<organism evidence="2 3">
    <name type="scientific">Metasolibacillus meyeri</name>
    <dbReference type="NCBI Taxonomy" id="1071052"/>
    <lineage>
        <taxon>Bacteria</taxon>
        <taxon>Bacillati</taxon>
        <taxon>Bacillota</taxon>
        <taxon>Bacilli</taxon>
        <taxon>Bacillales</taxon>
        <taxon>Caryophanaceae</taxon>
        <taxon>Metasolibacillus</taxon>
    </lineage>
</organism>
<dbReference type="Pfam" id="PF11188">
    <property type="entry name" value="DUF2975"/>
    <property type="match status" value="1"/>
</dbReference>